<reference evidence="1 2" key="1">
    <citation type="submission" date="2018-08" db="EMBL/GenBank/DDBJ databases">
        <title>Salinimonas sediminis sp. nov., a piezophilic bacterium isolated from a deep-sea sediment sample from the New Britain Trench.</title>
        <authorList>
            <person name="Cao J."/>
        </authorList>
    </citation>
    <scope>NUCLEOTIDE SEQUENCE [LARGE SCALE GENOMIC DNA]</scope>
    <source>
        <strain evidence="1 2">N102</strain>
    </source>
</reference>
<accession>A0A346NMI8</accession>
<dbReference type="Pfam" id="PF13591">
    <property type="entry name" value="MerR_2"/>
    <property type="match status" value="1"/>
</dbReference>
<evidence type="ECO:0000313" key="1">
    <source>
        <dbReference type="EMBL" id="AXR06745.1"/>
    </source>
</evidence>
<dbReference type="AlphaFoldDB" id="A0A346NMI8"/>
<organism evidence="1 2">
    <name type="scientific">Salinimonas sediminis</name>
    <dbReference type="NCBI Taxonomy" id="2303538"/>
    <lineage>
        <taxon>Bacteria</taxon>
        <taxon>Pseudomonadati</taxon>
        <taxon>Pseudomonadota</taxon>
        <taxon>Gammaproteobacteria</taxon>
        <taxon>Alteromonadales</taxon>
        <taxon>Alteromonadaceae</taxon>
        <taxon>Alteromonas/Salinimonas group</taxon>
        <taxon>Salinimonas</taxon>
    </lineage>
</organism>
<name>A0A346NMI8_9ALTE</name>
<dbReference type="InterPro" id="IPR009061">
    <property type="entry name" value="DNA-bd_dom_put_sf"/>
</dbReference>
<dbReference type="Gene3D" id="1.10.1660.10">
    <property type="match status" value="1"/>
</dbReference>
<dbReference type="RefSeq" id="WP_117316880.1">
    <property type="nucleotide sequence ID" value="NZ_CP031769.1"/>
</dbReference>
<protein>
    <submittedName>
        <fullName evidence="1">MerR family transcriptional regulator</fullName>
    </submittedName>
</protein>
<dbReference type="Proteomes" id="UP000262073">
    <property type="component" value="Chromosome"/>
</dbReference>
<gene>
    <name evidence="1" type="ORF">D0Y50_10445</name>
</gene>
<evidence type="ECO:0000313" key="2">
    <source>
        <dbReference type="Proteomes" id="UP000262073"/>
    </source>
</evidence>
<sequence length="104" mass="11652">MKQSNSLTPPVEVIDEQATFSLTELCRCCSVEAEHIKLLVEYGILEPAGKQGRHWYFSAGSVKRTRITLNLQRDLGVNLEGAALALELLERIDKLEARLRILSS</sequence>
<dbReference type="EMBL" id="CP031769">
    <property type="protein sequence ID" value="AXR06745.1"/>
    <property type="molecule type" value="Genomic_DNA"/>
</dbReference>
<keyword evidence="2" id="KW-1185">Reference proteome</keyword>
<dbReference type="OrthoDB" id="5643278at2"/>
<dbReference type="KEGG" id="salm:D0Y50_10445"/>
<dbReference type="SUPFAM" id="SSF46955">
    <property type="entry name" value="Putative DNA-binding domain"/>
    <property type="match status" value="1"/>
</dbReference>
<proteinExistence type="predicted"/>